<dbReference type="STRING" id="1802061.A3A93_06145"/>
<sequence length="100" mass="11579">MEITKEEVENKLYDVMDPELHMSIVDLGLVYKVQVKDKKVHIRMTLTTLGCPLFDTIQEEIETKLAQLKLKPDDIKIELTFDPPWSMDRMSENAKAMLGI</sequence>
<reference evidence="2 3" key="1">
    <citation type="journal article" date="2016" name="Nat. Commun.">
        <title>Thousands of microbial genomes shed light on interconnected biogeochemical processes in an aquifer system.</title>
        <authorList>
            <person name="Anantharaman K."/>
            <person name="Brown C.T."/>
            <person name="Hug L.A."/>
            <person name="Sharon I."/>
            <person name="Castelle C.J."/>
            <person name="Probst A.J."/>
            <person name="Thomas B.C."/>
            <person name="Singh A."/>
            <person name="Wilkins M.J."/>
            <person name="Karaoz U."/>
            <person name="Brodie E.L."/>
            <person name="Williams K.H."/>
            <person name="Hubbard S.S."/>
            <person name="Banfield J.F."/>
        </authorList>
    </citation>
    <scope>NUCLEOTIDE SEQUENCE [LARGE SCALE GENOMIC DNA]</scope>
</reference>
<evidence type="ECO:0000259" key="1">
    <source>
        <dbReference type="Pfam" id="PF01883"/>
    </source>
</evidence>
<gene>
    <name evidence="2" type="ORF">A3A93_06145</name>
</gene>
<feature type="domain" description="MIP18 family-like" evidence="1">
    <location>
        <begin position="5"/>
        <end position="70"/>
    </location>
</feature>
<dbReference type="AlphaFoldDB" id="A0A1F7ITX0"/>
<proteinExistence type="predicted"/>
<name>A0A1F7ITX0_9BACT</name>
<dbReference type="InterPro" id="IPR052339">
    <property type="entry name" value="Fe-S_Maturation_MIP18"/>
</dbReference>
<evidence type="ECO:0000313" key="3">
    <source>
        <dbReference type="Proteomes" id="UP000177141"/>
    </source>
</evidence>
<dbReference type="PANTHER" id="PTHR42831">
    <property type="entry name" value="FE-S PROTEIN MATURATION AUXILIARY FACTOR YITW"/>
    <property type="match status" value="1"/>
</dbReference>
<dbReference type="Gene3D" id="3.30.300.130">
    <property type="entry name" value="Fe-S cluster assembly (FSCA)"/>
    <property type="match status" value="1"/>
</dbReference>
<organism evidence="2 3">
    <name type="scientific">Candidatus Roizmanbacteria bacterium RIFCSPLOWO2_01_FULL_38_12</name>
    <dbReference type="NCBI Taxonomy" id="1802061"/>
    <lineage>
        <taxon>Bacteria</taxon>
        <taxon>Candidatus Roizmaniibacteriota</taxon>
    </lineage>
</organism>
<dbReference type="Proteomes" id="UP000177141">
    <property type="component" value="Unassembled WGS sequence"/>
</dbReference>
<dbReference type="InterPro" id="IPR002744">
    <property type="entry name" value="MIP18-like"/>
</dbReference>
<dbReference type="SUPFAM" id="SSF117916">
    <property type="entry name" value="Fe-S cluster assembly (FSCA) domain-like"/>
    <property type="match status" value="1"/>
</dbReference>
<dbReference type="PANTHER" id="PTHR42831:SF1">
    <property type="entry name" value="FE-S PROTEIN MATURATION AUXILIARY FACTOR YITW"/>
    <property type="match status" value="1"/>
</dbReference>
<dbReference type="Pfam" id="PF01883">
    <property type="entry name" value="FeS_assembly_P"/>
    <property type="match status" value="1"/>
</dbReference>
<accession>A0A1F7ITX0</accession>
<comment type="caution">
    <text evidence="2">The sequence shown here is derived from an EMBL/GenBank/DDBJ whole genome shotgun (WGS) entry which is preliminary data.</text>
</comment>
<dbReference type="EMBL" id="MGAL01000039">
    <property type="protein sequence ID" value="OGK46812.1"/>
    <property type="molecule type" value="Genomic_DNA"/>
</dbReference>
<dbReference type="InterPro" id="IPR034904">
    <property type="entry name" value="FSCA_dom_sf"/>
</dbReference>
<evidence type="ECO:0000313" key="2">
    <source>
        <dbReference type="EMBL" id="OGK46812.1"/>
    </source>
</evidence>
<protein>
    <recommendedName>
        <fullName evidence="1">MIP18 family-like domain-containing protein</fullName>
    </recommendedName>
</protein>